<comment type="caution">
    <text evidence="2">The sequence shown here is derived from an EMBL/GenBank/DDBJ whole genome shotgun (WGS) entry which is preliminary data.</text>
</comment>
<feature type="compositionally biased region" description="Basic residues" evidence="1">
    <location>
        <begin position="46"/>
        <end position="69"/>
    </location>
</feature>
<evidence type="ECO:0000313" key="2">
    <source>
        <dbReference type="EMBL" id="KAF1748707.1"/>
    </source>
</evidence>
<dbReference type="KEGG" id="crq:GCK72_025174"/>
<organism evidence="2 3">
    <name type="scientific">Caenorhabditis remanei</name>
    <name type="common">Caenorhabditis vulgaris</name>
    <dbReference type="NCBI Taxonomy" id="31234"/>
    <lineage>
        <taxon>Eukaryota</taxon>
        <taxon>Metazoa</taxon>
        <taxon>Ecdysozoa</taxon>
        <taxon>Nematoda</taxon>
        <taxon>Chromadorea</taxon>
        <taxon>Rhabditida</taxon>
        <taxon>Rhabditina</taxon>
        <taxon>Rhabditomorpha</taxon>
        <taxon>Rhabditoidea</taxon>
        <taxon>Rhabditidae</taxon>
        <taxon>Peloderinae</taxon>
        <taxon>Caenorhabditis</taxon>
    </lineage>
</organism>
<proteinExistence type="predicted"/>
<dbReference type="GeneID" id="9801476"/>
<evidence type="ECO:0000313" key="3">
    <source>
        <dbReference type="Proteomes" id="UP000483820"/>
    </source>
</evidence>
<evidence type="ECO:0000256" key="1">
    <source>
        <dbReference type="SAM" id="MobiDB-lite"/>
    </source>
</evidence>
<protein>
    <submittedName>
        <fullName evidence="2">Uncharacterized protein</fullName>
    </submittedName>
</protein>
<feature type="compositionally biased region" description="Low complexity" evidence="1">
    <location>
        <begin position="237"/>
        <end position="257"/>
    </location>
</feature>
<feature type="region of interest" description="Disordered" evidence="1">
    <location>
        <begin position="1"/>
        <end position="99"/>
    </location>
</feature>
<feature type="region of interest" description="Disordered" evidence="1">
    <location>
        <begin position="237"/>
        <end position="264"/>
    </location>
</feature>
<dbReference type="Proteomes" id="UP000483820">
    <property type="component" value="Chromosome X"/>
</dbReference>
<sequence length="264" mass="29226">MEALKEPKIEIEEEKTAGDVVVKVEEPEFRVPVNPHSAESDSEHAKKVKKYKKKQAKKHRKEKAKKHSNRERVGNNSPAPASDSSDEDKGTSSEANSRPQPFIFAPIPLVYPQNIVMYENCYYKEAKKVFPNRLHERGENERWTAFFRRLYLEKINAPPAYETRSHKAKAAVQAGEVSQVVGEESSGERLVDKELPYMFIVDVAGPAPPPAPSGPVMVERGCSPIIDPSEEIAALSVAAREAASSQAGTSSSSGDTTNKSFQYL</sequence>
<dbReference type="AlphaFoldDB" id="A0A6A5G177"/>
<name>A0A6A5G177_CAERE</name>
<dbReference type="EMBL" id="WUAV01000006">
    <property type="protein sequence ID" value="KAF1748707.1"/>
    <property type="molecule type" value="Genomic_DNA"/>
</dbReference>
<accession>A0A6A5G177</accession>
<gene>
    <name evidence="2" type="ORF">GCK72_025174</name>
</gene>
<reference evidence="2 3" key="1">
    <citation type="submission" date="2019-12" db="EMBL/GenBank/DDBJ databases">
        <title>Chromosome-level assembly of the Caenorhabditis remanei genome.</title>
        <authorList>
            <person name="Teterina A.A."/>
            <person name="Willis J.H."/>
            <person name="Phillips P.C."/>
        </authorList>
    </citation>
    <scope>NUCLEOTIDE SEQUENCE [LARGE SCALE GENOMIC DNA]</scope>
    <source>
        <strain evidence="2 3">PX506</strain>
        <tissue evidence="2">Whole organism</tissue>
    </source>
</reference>
<dbReference type="CTD" id="9801476"/>
<dbReference type="RefSeq" id="XP_003098493.2">
    <property type="nucleotide sequence ID" value="XM_003098445.2"/>
</dbReference>
<feature type="compositionally biased region" description="Basic and acidic residues" evidence="1">
    <location>
        <begin position="1"/>
        <end position="29"/>
    </location>
</feature>